<organism evidence="1 2">
    <name type="scientific">Violaceomyces palustris</name>
    <dbReference type="NCBI Taxonomy" id="1673888"/>
    <lineage>
        <taxon>Eukaryota</taxon>
        <taxon>Fungi</taxon>
        <taxon>Dikarya</taxon>
        <taxon>Basidiomycota</taxon>
        <taxon>Ustilaginomycotina</taxon>
        <taxon>Ustilaginomycetes</taxon>
        <taxon>Violaceomycetales</taxon>
        <taxon>Violaceomycetaceae</taxon>
        <taxon>Violaceomyces</taxon>
    </lineage>
</organism>
<gene>
    <name evidence="1" type="ORF">IE53DRAFT_14326</name>
</gene>
<evidence type="ECO:0000313" key="2">
    <source>
        <dbReference type="Proteomes" id="UP000245626"/>
    </source>
</evidence>
<protein>
    <submittedName>
        <fullName evidence="1">Uncharacterized protein</fullName>
    </submittedName>
</protein>
<sequence>MHFSLHCRGCICMHALTLFFLVTSPFPLPSLTSSLQVGTSRGIPWTRMIMRSQPPEVREDPSSLAEGLYVWRLSGEAEKERDARESQRHKRARAAGTGYLRAKDGPSLIWKDDRVRSNVVVRGGVVGGGSSKKAGSPT</sequence>
<dbReference type="Proteomes" id="UP000245626">
    <property type="component" value="Unassembled WGS sequence"/>
</dbReference>
<proteinExistence type="predicted"/>
<evidence type="ECO:0000313" key="1">
    <source>
        <dbReference type="EMBL" id="PWN54165.1"/>
    </source>
</evidence>
<reference evidence="1 2" key="1">
    <citation type="journal article" date="2018" name="Mol. Biol. Evol.">
        <title>Broad Genomic Sampling Reveals a Smut Pathogenic Ancestry of the Fungal Clade Ustilaginomycotina.</title>
        <authorList>
            <person name="Kijpornyongpan T."/>
            <person name="Mondo S.J."/>
            <person name="Barry K."/>
            <person name="Sandor L."/>
            <person name="Lee J."/>
            <person name="Lipzen A."/>
            <person name="Pangilinan J."/>
            <person name="LaButti K."/>
            <person name="Hainaut M."/>
            <person name="Henrissat B."/>
            <person name="Grigoriev I.V."/>
            <person name="Spatafora J.W."/>
            <person name="Aime M.C."/>
        </authorList>
    </citation>
    <scope>NUCLEOTIDE SEQUENCE [LARGE SCALE GENOMIC DNA]</scope>
    <source>
        <strain evidence="1 2">SA 807</strain>
    </source>
</reference>
<dbReference type="EMBL" id="KZ819693">
    <property type="protein sequence ID" value="PWN54165.1"/>
    <property type="molecule type" value="Genomic_DNA"/>
</dbReference>
<keyword evidence="2" id="KW-1185">Reference proteome</keyword>
<name>A0ACD0P806_9BASI</name>
<accession>A0ACD0P806</accession>